<dbReference type="AlphaFoldDB" id="A0A9Q6EHP4"/>
<evidence type="ECO:0000256" key="2">
    <source>
        <dbReference type="ARBA" id="ARBA00022679"/>
    </source>
</evidence>
<dbReference type="CDD" id="cd04301">
    <property type="entry name" value="NAT_SF"/>
    <property type="match status" value="1"/>
</dbReference>
<dbReference type="PANTHER" id="PTHR10545">
    <property type="entry name" value="DIAMINE N-ACETYLTRANSFERASE"/>
    <property type="match status" value="1"/>
</dbReference>
<dbReference type="FunFam" id="3.40.630.30:FF:000064">
    <property type="entry name" value="GNAT family acetyltransferase"/>
    <property type="match status" value="1"/>
</dbReference>
<dbReference type="EMBL" id="LAHD01000152">
    <property type="protein sequence ID" value="PHJ95058.1"/>
    <property type="molecule type" value="Genomic_DNA"/>
</dbReference>
<dbReference type="InterPro" id="IPR016181">
    <property type="entry name" value="Acyl_CoA_acyltransferase"/>
</dbReference>
<dbReference type="InterPro" id="IPR051016">
    <property type="entry name" value="Diverse_Substrate_AcTransf"/>
</dbReference>
<dbReference type="PROSITE" id="PS51186">
    <property type="entry name" value="GNAT"/>
    <property type="match status" value="1"/>
</dbReference>
<dbReference type="Gene3D" id="3.40.630.30">
    <property type="match status" value="1"/>
</dbReference>
<name>A0A9Q6EHP4_NOSLI</name>
<dbReference type="Proteomes" id="UP000222310">
    <property type="component" value="Unassembled WGS sequence"/>
</dbReference>
<reference evidence="5 6" key="1">
    <citation type="submission" date="2015-02" db="EMBL/GenBank/DDBJ databases">
        <title>Nostoc linckia genome annotation.</title>
        <authorList>
            <person name="Zhou Z."/>
        </authorList>
    </citation>
    <scope>NUCLEOTIDE SEQUENCE [LARGE SCALE GENOMIC DNA]</scope>
    <source>
        <strain evidence="6">z8</strain>
    </source>
</reference>
<organism evidence="5 6">
    <name type="scientific">Nostoc linckia z8</name>
    <dbReference type="NCBI Taxonomy" id="1628746"/>
    <lineage>
        <taxon>Bacteria</taxon>
        <taxon>Bacillati</taxon>
        <taxon>Cyanobacteriota</taxon>
        <taxon>Cyanophyceae</taxon>
        <taxon>Nostocales</taxon>
        <taxon>Nostocaceae</taxon>
        <taxon>Nostoc</taxon>
    </lineage>
</organism>
<gene>
    <name evidence="5" type="ORF">VF08_32780</name>
</gene>
<evidence type="ECO:0000259" key="4">
    <source>
        <dbReference type="PROSITE" id="PS51186"/>
    </source>
</evidence>
<dbReference type="GO" id="GO:0008080">
    <property type="term" value="F:N-acetyltransferase activity"/>
    <property type="evidence" value="ECO:0007669"/>
    <property type="project" value="UniProtKB-ARBA"/>
</dbReference>
<comment type="similarity">
    <text evidence="1">Belongs to the acetyltransferase family.</text>
</comment>
<comment type="caution">
    <text evidence="5">The sequence shown here is derived from an EMBL/GenBank/DDBJ whole genome shotgun (WGS) entry which is preliminary data.</text>
</comment>
<sequence length="174" mass="19639">MDYKLMTSSSDLIVRFAQPADYSVLFKLIEGLAEYEKLSHAVTGNALALKEHLFGSHRYIEAILAEFSGQAVGFALFFHNYSTFLTKPGIYLEDLFVLPEYRRQGIGKALLTKVAQIAVERNCGRLEWSVLDWNESAQAFYRSMGASILDDWRICRVTEDTLNKLGTVNNSNSV</sequence>
<feature type="domain" description="N-acetyltransferase" evidence="4">
    <location>
        <begin position="12"/>
        <end position="167"/>
    </location>
</feature>
<protein>
    <submittedName>
        <fullName evidence="5">GNAT family acetyltransferase</fullName>
    </submittedName>
</protein>
<dbReference type="Pfam" id="PF00583">
    <property type="entry name" value="Acetyltransf_1"/>
    <property type="match status" value="1"/>
</dbReference>
<keyword evidence="2" id="KW-0808">Transferase</keyword>
<evidence type="ECO:0000313" key="6">
    <source>
        <dbReference type="Proteomes" id="UP000222310"/>
    </source>
</evidence>
<proteinExistence type="inferred from homology"/>
<evidence type="ECO:0000256" key="1">
    <source>
        <dbReference type="ARBA" id="ARBA00008694"/>
    </source>
</evidence>
<evidence type="ECO:0000256" key="3">
    <source>
        <dbReference type="ARBA" id="ARBA00023315"/>
    </source>
</evidence>
<dbReference type="PANTHER" id="PTHR10545:SF29">
    <property type="entry name" value="GH14572P-RELATED"/>
    <property type="match status" value="1"/>
</dbReference>
<evidence type="ECO:0000313" key="5">
    <source>
        <dbReference type="EMBL" id="PHJ95058.1"/>
    </source>
</evidence>
<dbReference type="SUPFAM" id="SSF55729">
    <property type="entry name" value="Acyl-CoA N-acyltransferases (Nat)"/>
    <property type="match status" value="1"/>
</dbReference>
<accession>A0A9Q6EHP4</accession>
<keyword evidence="3" id="KW-0012">Acyltransferase</keyword>
<dbReference type="InterPro" id="IPR000182">
    <property type="entry name" value="GNAT_dom"/>
</dbReference>